<accession>X0KHA0</accession>
<dbReference type="AlphaFoldDB" id="X0KHA0"/>
<protein>
    <submittedName>
        <fullName evidence="1">Uncharacterized protein</fullName>
    </submittedName>
</protein>
<gene>
    <name evidence="1" type="ORF">FOTG_18674</name>
</gene>
<proteinExistence type="predicted"/>
<dbReference type="Proteomes" id="UP000030701">
    <property type="component" value="Unassembled WGS sequence"/>
</dbReference>
<dbReference type="EMBL" id="KK035365">
    <property type="protein sequence ID" value="EXM12848.1"/>
    <property type="molecule type" value="Genomic_DNA"/>
</dbReference>
<evidence type="ECO:0000313" key="1">
    <source>
        <dbReference type="EMBL" id="EXM12848.1"/>
    </source>
</evidence>
<sequence length="35" mass="4242">MILWPLPPDEIYPYITREQNQYGFKVVCHNMTSRT</sequence>
<organism evidence="1">
    <name type="scientific">Fusarium oxysporum f. sp. vasinfectum 25433</name>
    <dbReference type="NCBI Taxonomy" id="1089449"/>
    <lineage>
        <taxon>Eukaryota</taxon>
        <taxon>Fungi</taxon>
        <taxon>Dikarya</taxon>
        <taxon>Ascomycota</taxon>
        <taxon>Pezizomycotina</taxon>
        <taxon>Sordariomycetes</taxon>
        <taxon>Hypocreomycetidae</taxon>
        <taxon>Hypocreales</taxon>
        <taxon>Nectriaceae</taxon>
        <taxon>Fusarium</taxon>
        <taxon>Fusarium oxysporum species complex</taxon>
    </lineage>
</organism>
<name>X0KHA0_FUSOX</name>
<reference evidence="1" key="2">
    <citation type="submission" date="2014-03" db="EMBL/GenBank/DDBJ databases">
        <title>The Genome Annotation of Fusarium oxysporum Cotton.</title>
        <authorList>
            <consortium name="The Broad Institute Genomics Platform"/>
            <person name="Ma L.-J."/>
            <person name="Corby-Kistler H."/>
            <person name="Broz K."/>
            <person name="Gale L.R."/>
            <person name="Jonkers W."/>
            <person name="O'Donnell K."/>
            <person name="Ploetz R."/>
            <person name="Steinberg C."/>
            <person name="Schwartz D.C."/>
            <person name="VanEtten H."/>
            <person name="Zhou S."/>
            <person name="Young S.K."/>
            <person name="Zeng Q."/>
            <person name="Gargeya S."/>
            <person name="Fitzgerald M."/>
            <person name="Abouelleil A."/>
            <person name="Alvarado L."/>
            <person name="Chapman S.B."/>
            <person name="Gainer-Dewar J."/>
            <person name="Goldberg J."/>
            <person name="Griggs A."/>
            <person name="Gujja S."/>
            <person name="Hansen M."/>
            <person name="Howarth C."/>
            <person name="Imamovic A."/>
            <person name="Ireland A."/>
            <person name="Larimer J."/>
            <person name="McCowan C."/>
            <person name="Murphy C."/>
            <person name="Pearson M."/>
            <person name="Poon T.W."/>
            <person name="Priest M."/>
            <person name="Roberts A."/>
            <person name="Saif S."/>
            <person name="Shea T."/>
            <person name="Sykes S."/>
            <person name="Wortman J."/>
            <person name="Nusbaum C."/>
            <person name="Birren B."/>
        </authorList>
    </citation>
    <scope>NUCLEOTIDE SEQUENCE</scope>
    <source>
        <strain evidence="1">25433</strain>
    </source>
</reference>
<dbReference type="HOGENOM" id="CLU_3368538_0_0_1"/>
<reference evidence="1" key="1">
    <citation type="submission" date="2011-11" db="EMBL/GenBank/DDBJ databases">
        <title>The Genome Sequence of Fusarium oxysporum Cotton.</title>
        <authorList>
            <consortium name="The Broad Institute Genome Sequencing Platform"/>
            <person name="Ma L.-J."/>
            <person name="Gale L.R."/>
            <person name="Schwartz D.C."/>
            <person name="Zhou S."/>
            <person name="Corby-Kistler H."/>
            <person name="Young S.K."/>
            <person name="Zeng Q."/>
            <person name="Gargeya S."/>
            <person name="Fitzgerald M."/>
            <person name="Haas B."/>
            <person name="Abouelleil A."/>
            <person name="Alvarado L."/>
            <person name="Arachchi H.M."/>
            <person name="Berlin A."/>
            <person name="Brown A."/>
            <person name="Chapman S.B."/>
            <person name="Chen Z."/>
            <person name="Dunbar C."/>
            <person name="Freedman E."/>
            <person name="Gearin G."/>
            <person name="Goldberg J."/>
            <person name="Griggs A."/>
            <person name="Gujja S."/>
            <person name="Heiman D."/>
            <person name="Howarth C."/>
            <person name="Larson L."/>
            <person name="Lui A."/>
            <person name="MacDonald P.J.P."/>
            <person name="Montmayeur A."/>
            <person name="Murphy C."/>
            <person name="Neiman D."/>
            <person name="Pearson M."/>
            <person name="Priest M."/>
            <person name="Roberts A."/>
            <person name="Saif S."/>
            <person name="Shea T."/>
            <person name="Shenoy N."/>
            <person name="Sisk P."/>
            <person name="Stolte C."/>
            <person name="Sykes S."/>
            <person name="Wortman J."/>
            <person name="Nusbaum C."/>
            <person name="Birren B."/>
        </authorList>
    </citation>
    <scope>NUCLEOTIDE SEQUENCE [LARGE SCALE GENOMIC DNA]</scope>
    <source>
        <strain evidence="1">25433</strain>
    </source>
</reference>